<organism evidence="2 3">
    <name type="scientific">Bacillus oleivorans</name>
    <dbReference type="NCBI Taxonomy" id="1448271"/>
    <lineage>
        <taxon>Bacteria</taxon>
        <taxon>Bacillati</taxon>
        <taxon>Bacillota</taxon>
        <taxon>Bacilli</taxon>
        <taxon>Bacillales</taxon>
        <taxon>Bacillaceae</taxon>
        <taxon>Bacillus</taxon>
    </lineage>
</organism>
<dbReference type="Proteomes" id="UP000219546">
    <property type="component" value="Unassembled WGS sequence"/>
</dbReference>
<protein>
    <submittedName>
        <fullName evidence="2">UTRA domain-containing protein</fullName>
    </submittedName>
</protein>
<dbReference type="Gene3D" id="3.40.1410.10">
    <property type="entry name" value="Chorismate lyase-like"/>
    <property type="match status" value="1"/>
</dbReference>
<keyword evidence="3" id="KW-1185">Reference proteome</keyword>
<dbReference type="Pfam" id="PF07702">
    <property type="entry name" value="UTRA"/>
    <property type="match status" value="1"/>
</dbReference>
<proteinExistence type="predicted"/>
<dbReference type="InterPro" id="IPR011663">
    <property type="entry name" value="UTRA"/>
</dbReference>
<dbReference type="GO" id="GO:0006355">
    <property type="term" value="P:regulation of DNA-templated transcription"/>
    <property type="evidence" value="ECO:0007669"/>
    <property type="project" value="InterPro"/>
</dbReference>
<evidence type="ECO:0000313" key="3">
    <source>
        <dbReference type="Proteomes" id="UP000219546"/>
    </source>
</evidence>
<dbReference type="EMBL" id="OAOP01000001">
    <property type="protein sequence ID" value="SNX67188.1"/>
    <property type="molecule type" value="Genomic_DNA"/>
</dbReference>
<feature type="domain" description="UbiC transcription regulator-associated" evidence="1">
    <location>
        <begin position="2"/>
        <end position="69"/>
    </location>
</feature>
<sequence length="74" mass="8413">MTYRFIEQELNINLHEAKQIVSAVNASRDEARTLNIPIGDALLYTESLSLSTIGEPVEYLQSVYRSDYFLNSNS</sequence>
<accession>A0A285CJI8</accession>
<dbReference type="SUPFAM" id="SSF64288">
    <property type="entry name" value="Chorismate lyase-like"/>
    <property type="match status" value="1"/>
</dbReference>
<evidence type="ECO:0000313" key="2">
    <source>
        <dbReference type="EMBL" id="SNX67188.1"/>
    </source>
</evidence>
<reference evidence="2 3" key="1">
    <citation type="submission" date="2017-08" db="EMBL/GenBank/DDBJ databases">
        <authorList>
            <person name="de Groot N.N."/>
        </authorList>
    </citation>
    <scope>NUCLEOTIDE SEQUENCE [LARGE SCALE GENOMIC DNA]</scope>
    <source>
        <strain evidence="2 3">JC228</strain>
    </source>
</reference>
<dbReference type="AlphaFoldDB" id="A0A285CJI8"/>
<dbReference type="GO" id="GO:0003677">
    <property type="term" value="F:DNA binding"/>
    <property type="evidence" value="ECO:0007669"/>
    <property type="project" value="InterPro"/>
</dbReference>
<name>A0A285CJI8_9BACI</name>
<evidence type="ECO:0000259" key="1">
    <source>
        <dbReference type="Pfam" id="PF07702"/>
    </source>
</evidence>
<dbReference type="InterPro" id="IPR028978">
    <property type="entry name" value="Chorismate_lyase_/UTRA_dom_sf"/>
</dbReference>
<gene>
    <name evidence="2" type="ORF">SAMN05877753_101505</name>
</gene>